<evidence type="ECO:0000313" key="1">
    <source>
        <dbReference type="EMBL" id="OCB78454.1"/>
    </source>
</evidence>
<evidence type="ECO:0000313" key="2">
    <source>
        <dbReference type="Proteomes" id="UP000093510"/>
    </source>
</evidence>
<dbReference type="Proteomes" id="UP000093510">
    <property type="component" value="Unassembled WGS sequence"/>
</dbReference>
<gene>
    <name evidence="1" type="ORF">LPBF_02010</name>
</gene>
<dbReference type="OrthoDB" id="351620at117743"/>
<dbReference type="RefSeq" id="WP_066331832.1">
    <property type="nucleotide sequence ID" value="NZ_CP017688.1"/>
</dbReference>
<dbReference type="STRING" id="1763534.GCA_001831475_00459"/>
<proteinExistence type="predicted"/>
<protein>
    <submittedName>
        <fullName evidence="1">Uncharacterized protein</fullName>
    </submittedName>
</protein>
<comment type="caution">
    <text evidence="1">The sequence shown here is derived from an EMBL/GenBank/DDBJ whole genome shotgun (WGS) entry which is preliminary data.</text>
</comment>
<sequence length="333" mass="39268">MIENINFRLLNIDKYLKEIATTYYNIGQICDLPFYERLSNELALKEYNRFSRRLAKGITAQPLARLTNSEIETKKYYENEIKTLKSALHKVPFLDWFTPDKINTNSKYFYFNTKELEEFKPNTDNVYTWINGLMPTMLEVSIDEIENEFVSSPLPKIDYYKNKLSKLKNEDFIYLEKILNGALIEKLDNKNICSKFCFEVIKIKEIQYLEKKIFELENPQIEIEISETTTNKLTQKQIALLFQSLSEIGIFNKQKVSQDNSKQAELICLLSGIDYPNKIIDTKFYKHWLSVQSDNDKENVRTKQNYTSLLKHAKSIDFKELEAKIESDLKTIK</sequence>
<reference evidence="1 2" key="1">
    <citation type="submission" date="2016-03" db="EMBL/GenBank/DDBJ databases">
        <authorList>
            <person name="Ploux O."/>
        </authorList>
    </citation>
    <scope>NUCLEOTIDE SEQUENCE [LARGE SCALE GENOMIC DNA]</scope>
    <source>
        <strain evidence="1 2">LPB0076</strain>
    </source>
</reference>
<accession>A0A1B9E929</accession>
<organism evidence="1 2">
    <name type="scientific">Flavobacterium crassostreae</name>
    <dbReference type="NCBI Taxonomy" id="1763534"/>
    <lineage>
        <taxon>Bacteria</taxon>
        <taxon>Pseudomonadati</taxon>
        <taxon>Bacteroidota</taxon>
        <taxon>Flavobacteriia</taxon>
        <taxon>Flavobacteriales</taxon>
        <taxon>Flavobacteriaceae</taxon>
        <taxon>Flavobacterium</taxon>
    </lineage>
</organism>
<dbReference type="EMBL" id="LVEP01000005">
    <property type="protein sequence ID" value="OCB78454.1"/>
    <property type="molecule type" value="Genomic_DNA"/>
</dbReference>
<name>A0A1B9E929_9FLAO</name>
<dbReference type="AlphaFoldDB" id="A0A1B9E929"/>
<keyword evidence="2" id="KW-1185">Reference proteome</keyword>